<evidence type="ECO:0000256" key="1">
    <source>
        <dbReference type="ARBA" id="ARBA00022729"/>
    </source>
</evidence>
<dbReference type="SUPFAM" id="SSF49299">
    <property type="entry name" value="PKD domain"/>
    <property type="match status" value="1"/>
</dbReference>
<organism evidence="7 8">
    <name type="scientific">Shewanella corallii</name>
    <dbReference type="NCBI Taxonomy" id="560080"/>
    <lineage>
        <taxon>Bacteria</taxon>
        <taxon>Pseudomonadati</taxon>
        <taxon>Pseudomonadota</taxon>
        <taxon>Gammaproteobacteria</taxon>
        <taxon>Alteromonadales</taxon>
        <taxon>Shewanellaceae</taxon>
        <taxon>Shewanella</taxon>
    </lineage>
</organism>
<dbReference type="Gene3D" id="2.160.20.10">
    <property type="entry name" value="Single-stranded right-handed beta-helix, Pectin lyase-like"/>
    <property type="match status" value="1"/>
</dbReference>
<feature type="domain" description="Calx-beta" evidence="6">
    <location>
        <begin position="652"/>
        <end position="755"/>
    </location>
</feature>
<keyword evidence="2" id="KW-0677">Repeat</keyword>
<dbReference type="RefSeq" id="WP_249247212.1">
    <property type="nucleotide sequence ID" value="NZ_JAKIKT010000001.1"/>
</dbReference>
<feature type="domain" description="PKD/Chitinase" evidence="5">
    <location>
        <begin position="782"/>
        <end position="869"/>
    </location>
</feature>
<feature type="signal peptide" evidence="4">
    <location>
        <begin position="1"/>
        <end position="19"/>
    </location>
</feature>
<keyword evidence="8" id="KW-1185">Reference proteome</keyword>
<accession>A0ABT0N1V0</accession>
<dbReference type="SMART" id="SM00089">
    <property type="entry name" value="PKD"/>
    <property type="match status" value="1"/>
</dbReference>
<dbReference type="EMBL" id="JAKIKT010000001">
    <property type="protein sequence ID" value="MCL2912383.1"/>
    <property type="molecule type" value="Genomic_DNA"/>
</dbReference>
<evidence type="ECO:0000256" key="3">
    <source>
        <dbReference type="ARBA" id="ARBA00022837"/>
    </source>
</evidence>
<dbReference type="PANTHER" id="PTHR38787">
    <property type="entry name" value="REGULATORY P DOMAIN-CONTAINING PROTEIN"/>
    <property type="match status" value="1"/>
</dbReference>
<dbReference type="InterPro" id="IPR003644">
    <property type="entry name" value="Calx_beta"/>
</dbReference>
<dbReference type="Proteomes" id="UP001202831">
    <property type="component" value="Unassembled WGS sequence"/>
</dbReference>
<dbReference type="CDD" id="cd00146">
    <property type="entry name" value="PKD"/>
    <property type="match status" value="1"/>
</dbReference>
<dbReference type="SUPFAM" id="SSF141072">
    <property type="entry name" value="CalX-like"/>
    <property type="match status" value="2"/>
</dbReference>
<dbReference type="NCBIfam" id="TIGR04312">
    <property type="entry name" value="choice_anch_B"/>
    <property type="match status" value="1"/>
</dbReference>
<keyword evidence="3" id="KW-0106">Calcium</keyword>
<dbReference type="Pfam" id="PF22352">
    <property type="entry name" value="K319L-like_PKD"/>
    <property type="match status" value="1"/>
</dbReference>
<sequence length="899" mass="95069">MRTFNTLLPGLVAAGLGFAAVAIIPEADAHAEHDKARFVAPNGKDKGFCDNPLRPCNSLAYAIRQANKGDKVLVAEGEYSLNNADELFLLTSDIVPVYGGYNRVDHFLSQAPSLNKTLLTGVPPKFAGQLTERGFKVISDGIGQYGTELDNRLAQMAALQQSQPGANCSGGTASGFACDNIDLVSHMALSAFSSSPGAANDIWGHVDLNSGTEYAIIGLLNGTAVVSLADPESPVEVGTVQGSGTSWRDIKVLQWFDSQAVRWKAHAYVSSEGSDKIQIIDLSNLPDSISLVTSDSAVTSAHNVYISHVDYTTNTALNGMSPLLHIVGQDGSGGAFRTYSLSQPGVLNNLFNNSGATRADYTHDAASMVVDDGRAQANCQTPVCTVFMDFNEESMRLWDITNPSQSRQLADVSYQDAEYVHSGWWSEDKRHIYVHDELDERRVSLNTTLRVFKVDDLSAPQLVKVWTGPTAAIDHNGYARGSRYYMSNYQRGVTILDISDPANPVEAGFFDTFPASDSNAFNGVWGVYPYLPSGLVLASDINSGLYVLKDASLNSTQGQISFASPQTSGGAGDLLEVKVQRPAGSGAVSVQWELLEGSAISNTDFQQASGTLNWADADLADKTIQITTLDSGKKQQLLAWIRLFNPSNGATLVTPSYHSLNIGEAVGSVGFAVNALDGDEGGTVQVQVQRTGGKVGALKVSYQLQSDSAVVGSDVQDASGELSWTDGDDSMQSFNLSLLDDDAVEGKESFKVTLTAIDGTPLGQSELTVTINDNDRNNTAPTVSAGEDAQVNVGQTVNLTASATDAEGDAISYQWQQSAGTSVSVTNANQANASFVAPSSAGTLTFIVTATDSLGAANQDAVNISVVAAPEPPTTGGGGGGSLGWLTLMLLAMLRLKRR</sequence>
<dbReference type="InterPro" id="IPR012334">
    <property type="entry name" value="Pectin_lyas_fold"/>
</dbReference>
<feature type="chain" id="PRO_5046507316" evidence="4">
    <location>
        <begin position="20"/>
        <end position="899"/>
    </location>
</feature>
<dbReference type="Gene3D" id="2.60.40.2030">
    <property type="match status" value="2"/>
</dbReference>
<name>A0ABT0N1V0_9GAMM</name>
<dbReference type="InterPro" id="IPR022409">
    <property type="entry name" value="PKD/Chitinase_dom"/>
</dbReference>
<proteinExistence type="predicted"/>
<evidence type="ECO:0000259" key="5">
    <source>
        <dbReference type="SMART" id="SM00089"/>
    </source>
</evidence>
<comment type="caution">
    <text evidence="7">The sequence shown here is derived from an EMBL/GenBank/DDBJ whole genome shotgun (WGS) entry which is preliminary data.</text>
</comment>
<reference evidence="7 8" key="1">
    <citation type="submission" date="2022-01" db="EMBL/GenBank/DDBJ databases">
        <title>Whole genome-based taxonomy of the Shewanellaceae.</title>
        <authorList>
            <person name="Martin-Rodriguez A.J."/>
        </authorList>
    </citation>
    <scope>NUCLEOTIDE SEQUENCE [LARGE SCALE GENOMIC DNA]</scope>
    <source>
        <strain evidence="7 8">DSM 21332</strain>
    </source>
</reference>
<evidence type="ECO:0000313" key="8">
    <source>
        <dbReference type="Proteomes" id="UP001202831"/>
    </source>
</evidence>
<dbReference type="Pfam" id="PF03160">
    <property type="entry name" value="Calx-beta"/>
    <property type="match status" value="2"/>
</dbReference>
<evidence type="ECO:0000313" key="7">
    <source>
        <dbReference type="EMBL" id="MCL2912383.1"/>
    </source>
</evidence>
<dbReference type="InterPro" id="IPR013783">
    <property type="entry name" value="Ig-like_fold"/>
</dbReference>
<dbReference type="PANTHER" id="PTHR38787:SF3">
    <property type="entry name" value="REGULATORY P DOMAIN-CONTAINING PROTEIN"/>
    <property type="match status" value="1"/>
</dbReference>
<evidence type="ECO:0000259" key="6">
    <source>
        <dbReference type="SMART" id="SM00237"/>
    </source>
</evidence>
<dbReference type="SMART" id="SM00237">
    <property type="entry name" value="Calx_beta"/>
    <property type="match status" value="1"/>
</dbReference>
<dbReference type="InterPro" id="IPR027589">
    <property type="entry name" value="Choice_anch_B"/>
</dbReference>
<evidence type="ECO:0000256" key="2">
    <source>
        <dbReference type="ARBA" id="ARBA00022737"/>
    </source>
</evidence>
<protein>
    <submittedName>
        <fullName evidence="7">Choice-of-anchor B family protein</fullName>
    </submittedName>
</protein>
<gene>
    <name evidence="7" type="ORF">L2725_01055</name>
</gene>
<dbReference type="InterPro" id="IPR038081">
    <property type="entry name" value="CalX-like_sf"/>
</dbReference>
<evidence type="ECO:0000256" key="4">
    <source>
        <dbReference type="SAM" id="SignalP"/>
    </source>
</evidence>
<keyword evidence="1 4" id="KW-0732">Signal</keyword>
<dbReference type="Gene3D" id="2.60.40.10">
    <property type="entry name" value="Immunoglobulins"/>
    <property type="match status" value="1"/>
</dbReference>
<dbReference type="InterPro" id="IPR035986">
    <property type="entry name" value="PKD_dom_sf"/>
</dbReference>